<proteinExistence type="predicted"/>
<name>A0ABD1MXI6_9FABA</name>
<comment type="caution">
    <text evidence="2">The sequence shown here is derived from an EMBL/GenBank/DDBJ whole genome shotgun (WGS) entry which is preliminary data.</text>
</comment>
<feature type="compositionally biased region" description="Pro residues" evidence="1">
    <location>
        <begin position="159"/>
        <end position="184"/>
    </location>
</feature>
<feature type="compositionally biased region" description="Low complexity" evidence="1">
    <location>
        <begin position="114"/>
        <end position="135"/>
    </location>
</feature>
<dbReference type="EMBL" id="JBGMDY010000003">
    <property type="protein sequence ID" value="KAL2340536.1"/>
    <property type="molecule type" value="Genomic_DNA"/>
</dbReference>
<feature type="compositionally biased region" description="Basic and acidic residues" evidence="1">
    <location>
        <begin position="227"/>
        <end position="243"/>
    </location>
</feature>
<gene>
    <name evidence="2" type="ORF">Fmac_008476</name>
</gene>
<keyword evidence="3" id="KW-1185">Reference proteome</keyword>
<feature type="region of interest" description="Disordered" evidence="1">
    <location>
        <begin position="114"/>
        <end position="243"/>
    </location>
</feature>
<protein>
    <submittedName>
        <fullName evidence="2">Uncharacterized protein</fullName>
    </submittedName>
</protein>
<evidence type="ECO:0000313" key="3">
    <source>
        <dbReference type="Proteomes" id="UP001603857"/>
    </source>
</evidence>
<dbReference type="AlphaFoldDB" id="A0ABD1MXI6"/>
<evidence type="ECO:0000256" key="1">
    <source>
        <dbReference type="SAM" id="MobiDB-lite"/>
    </source>
</evidence>
<organism evidence="2 3">
    <name type="scientific">Flemingia macrophylla</name>
    <dbReference type="NCBI Taxonomy" id="520843"/>
    <lineage>
        <taxon>Eukaryota</taxon>
        <taxon>Viridiplantae</taxon>
        <taxon>Streptophyta</taxon>
        <taxon>Embryophyta</taxon>
        <taxon>Tracheophyta</taxon>
        <taxon>Spermatophyta</taxon>
        <taxon>Magnoliopsida</taxon>
        <taxon>eudicotyledons</taxon>
        <taxon>Gunneridae</taxon>
        <taxon>Pentapetalae</taxon>
        <taxon>rosids</taxon>
        <taxon>fabids</taxon>
        <taxon>Fabales</taxon>
        <taxon>Fabaceae</taxon>
        <taxon>Papilionoideae</taxon>
        <taxon>50 kb inversion clade</taxon>
        <taxon>NPAAA clade</taxon>
        <taxon>indigoferoid/millettioid clade</taxon>
        <taxon>Phaseoleae</taxon>
        <taxon>Flemingia</taxon>
    </lineage>
</organism>
<reference evidence="2 3" key="1">
    <citation type="submission" date="2024-08" db="EMBL/GenBank/DDBJ databases">
        <title>Insights into the chromosomal genome structure of Flemingia macrophylla.</title>
        <authorList>
            <person name="Ding Y."/>
            <person name="Zhao Y."/>
            <person name="Bi W."/>
            <person name="Wu M."/>
            <person name="Zhao G."/>
            <person name="Gong Y."/>
            <person name="Li W."/>
            <person name="Zhang P."/>
        </authorList>
    </citation>
    <scope>NUCLEOTIDE SEQUENCE [LARGE SCALE GENOMIC DNA]</scope>
    <source>
        <strain evidence="2">DYQJB</strain>
        <tissue evidence="2">Leaf</tissue>
    </source>
</reference>
<evidence type="ECO:0000313" key="2">
    <source>
        <dbReference type="EMBL" id="KAL2340536.1"/>
    </source>
</evidence>
<dbReference type="Proteomes" id="UP001603857">
    <property type="component" value="Unassembled WGS sequence"/>
</dbReference>
<accession>A0ABD1MXI6</accession>
<sequence length="267" mass="29368">MILDLPNKLIFNKELLPRKSTIDNPITTLGLVSLLDLRLTDELSCVTSENKIRPCTFVHELENGEHLIIESQKEEHVKEGNANRKQQVPSFTVMIRLILTMVWRNLTRNPNSYASVGATAPPSPTPGSSSHPLGTRLAPSNPPTPGRRRNNTAARATQQPPPGHATHLCPPPPGGSQPPPPPFCPDAEQQLHPRRDAPATPPKTPPSGATLLPVKQTVPSPTLLTRSWDHKQRTEEKQKSDKDLLSATKALLAHLDKEILTKTKRKV</sequence>